<keyword evidence="2" id="KW-0812">Transmembrane</keyword>
<accession>A0ABM5JUB4</accession>
<evidence type="ECO:0000313" key="5">
    <source>
        <dbReference type="Proteomes" id="UP001652700"/>
    </source>
</evidence>
<organism evidence="4 5">
    <name type="scientific">Diabrotica virgifera virgifera</name>
    <name type="common">western corn rootworm</name>
    <dbReference type="NCBI Taxonomy" id="50390"/>
    <lineage>
        <taxon>Eukaryota</taxon>
        <taxon>Metazoa</taxon>
        <taxon>Ecdysozoa</taxon>
        <taxon>Arthropoda</taxon>
        <taxon>Hexapoda</taxon>
        <taxon>Insecta</taxon>
        <taxon>Pterygota</taxon>
        <taxon>Neoptera</taxon>
        <taxon>Endopterygota</taxon>
        <taxon>Coleoptera</taxon>
        <taxon>Polyphaga</taxon>
        <taxon>Cucujiformia</taxon>
        <taxon>Chrysomeloidea</taxon>
        <taxon>Chrysomelidae</taxon>
        <taxon>Galerucinae</taxon>
        <taxon>Diabroticina</taxon>
        <taxon>Diabroticites</taxon>
        <taxon>Diabrotica</taxon>
    </lineage>
</organism>
<feature type="compositionally biased region" description="Polar residues" evidence="1">
    <location>
        <begin position="465"/>
        <end position="481"/>
    </location>
</feature>
<proteinExistence type="predicted"/>
<feature type="chain" id="PRO_5046374458" evidence="3">
    <location>
        <begin position="21"/>
        <end position="499"/>
    </location>
</feature>
<keyword evidence="3" id="KW-0732">Signal</keyword>
<evidence type="ECO:0000256" key="2">
    <source>
        <dbReference type="SAM" id="Phobius"/>
    </source>
</evidence>
<evidence type="ECO:0000256" key="1">
    <source>
        <dbReference type="SAM" id="MobiDB-lite"/>
    </source>
</evidence>
<name>A0ABM5JUB4_DIAVI</name>
<feature type="compositionally biased region" description="Basic and acidic residues" evidence="1">
    <location>
        <begin position="487"/>
        <end position="499"/>
    </location>
</feature>
<dbReference type="RefSeq" id="XP_050501530.1">
    <property type="nucleotide sequence ID" value="XM_050645573.1"/>
</dbReference>
<keyword evidence="5" id="KW-1185">Reference proteome</keyword>
<dbReference type="EnsemblMetazoa" id="XM_050645573.1">
    <property type="protein sequence ID" value="XP_050501530.1"/>
    <property type="gene ID" value="LOC126881343"/>
</dbReference>
<feature type="transmembrane region" description="Helical" evidence="2">
    <location>
        <begin position="300"/>
        <end position="325"/>
    </location>
</feature>
<evidence type="ECO:0000256" key="3">
    <source>
        <dbReference type="SAM" id="SignalP"/>
    </source>
</evidence>
<feature type="compositionally biased region" description="Basic and acidic residues" evidence="1">
    <location>
        <begin position="448"/>
        <end position="463"/>
    </location>
</feature>
<protein>
    <submittedName>
        <fullName evidence="4">Uncharacterized protein</fullName>
    </submittedName>
</protein>
<sequence length="499" mass="56794">MSTIINFLLLSFFVPGYFVADEIEIIDAGIFDITDGDIAIIFYLTLSNLGENNADISVTVNKCCDQTNSLDDEECVQMYLMGGHMGVLKKKQIRNVTLIHPTMYPYFRKGTCSITVHYRTERYGKTIAKLINFRTNGSDEDIAQTQCPSVDTDPRDNCNQVDCVMKYFGEKSYFNPISKECERVPICLGESPNSPDIAYNYISNQCINLNNSVTPSDLELLENNQAEILDDVFVNQNNKICHHGEFNTISSKGECACIGNWKTTLDNDETYEPSLMLYHMCNIEVGTWNCVNRTKIKTTVFIVAVLVITIASKIVLLMCILSWCYKHFKKNKEIVICTQENSDDLKKLLIPEPIKYNECVCSQLKLHERRQRLHQETIDISYYPGQTDKRISFGKPIPETSRSYANKEKEYSIHLSPSTSTTSNDEEYVDSTDNEDIKEEYLENSHVVNKENSKRSVQTHDNDNSTDYSIRLSQTTSSPEVAQSEAEGNRGEETNNRGE</sequence>
<feature type="region of interest" description="Disordered" evidence="1">
    <location>
        <begin position="412"/>
        <end position="433"/>
    </location>
</feature>
<evidence type="ECO:0000313" key="4">
    <source>
        <dbReference type="EnsemblMetazoa" id="XP_050501530.1"/>
    </source>
</evidence>
<dbReference type="GeneID" id="126881343"/>
<feature type="compositionally biased region" description="Acidic residues" evidence="1">
    <location>
        <begin position="424"/>
        <end position="433"/>
    </location>
</feature>
<keyword evidence="2" id="KW-1133">Transmembrane helix</keyword>
<keyword evidence="2" id="KW-0472">Membrane</keyword>
<feature type="region of interest" description="Disordered" evidence="1">
    <location>
        <begin position="448"/>
        <end position="499"/>
    </location>
</feature>
<feature type="signal peptide" evidence="3">
    <location>
        <begin position="1"/>
        <end position="20"/>
    </location>
</feature>
<dbReference type="Proteomes" id="UP001652700">
    <property type="component" value="Unplaced"/>
</dbReference>
<reference evidence="4" key="1">
    <citation type="submission" date="2025-05" db="UniProtKB">
        <authorList>
            <consortium name="EnsemblMetazoa"/>
        </authorList>
    </citation>
    <scope>IDENTIFICATION</scope>
</reference>